<keyword evidence="6" id="KW-0378">Hydrolase</keyword>
<evidence type="ECO:0000256" key="4">
    <source>
        <dbReference type="ARBA" id="ARBA00022670"/>
    </source>
</evidence>
<dbReference type="InterPro" id="IPR018200">
    <property type="entry name" value="USP_CS"/>
</dbReference>
<keyword evidence="4" id="KW-0645">Protease</keyword>
<dbReference type="CDD" id="cd02257">
    <property type="entry name" value="Peptidase_C19"/>
    <property type="match status" value="1"/>
</dbReference>
<dbReference type="InterPro" id="IPR038765">
    <property type="entry name" value="Papain-like_cys_pep_sf"/>
</dbReference>
<dbReference type="Proteomes" id="UP000005408">
    <property type="component" value="Unassembled WGS sequence"/>
</dbReference>
<proteinExistence type="inferred from homology"/>
<evidence type="ECO:0000259" key="9">
    <source>
        <dbReference type="PROSITE" id="PS50235"/>
    </source>
</evidence>
<dbReference type="InterPro" id="IPR001394">
    <property type="entry name" value="Peptidase_C19_UCH"/>
</dbReference>
<evidence type="ECO:0000313" key="11">
    <source>
        <dbReference type="Proteomes" id="UP000005408"/>
    </source>
</evidence>
<sequence length="447" mass="51507">MSSNRKSGNIRMQHLKQQTQRSKELQKTTQQFVNQSQTPRKNEHSYNLRSKAVETSQSMVRSLRSTETPKVHTFGRNVKSNRKIQSEFIPQSDTTFAANSNSGIHNSVQNDKLPDILGTKKHIPEYDTQMRPMDNYNLLIKPKRQQPQSLPNIGNTCYANALLQVLGQTPDFYEIVEEACKRETTTKRVTSSFADLLKHMCTPTFRSIQISVRSFMNNISSREREFMIGYQNDCHSFFLTLLSELHDENPANDITSLFEIEMVDEFIFGFCRHTEITDSQILRSITIPSNSLRIEDGFRELLSEEHFDEEDVPCRQCNRRGLKKTTKAMKFRRLPPILVLQLGCFQEMHYGGHTHIAKSSRRIRFHESVDVPLANGARDHVTYHLYGVVNHHGSSYGGHYTSYVKQLSSPGDQGPWYYCNDSHIDRANVSTALTSSDAYMLFYKRSQ</sequence>
<dbReference type="SUPFAM" id="SSF54001">
    <property type="entry name" value="Cysteine proteinases"/>
    <property type="match status" value="1"/>
</dbReference>
<dbReference type="GO" id="GO:0016579">
    <property type="term" value="P:protein deubiquitination"/>
    <property type="evidence" value="ECO:0007669"/>
    <property type="project" value="InterPro"/>
</dbReference>
<dbReference type="Pfam" id="PF00443">
    <property type="entry name" value="UCH"/>
    <property type="match status" value="1"/>
</dbReference>
<evidence type="ECO:0000256" key="5">
    <source>
        <dbReference type="ARBA" id="ARBA00022786"/>
    </source>
</evidence>
<name>A0A8W8JDM8_MAGGI</name>
<accession>A0A8W8JDM8</accession>
<dbReference type="AlphaFoldDB" id="A0A8W8JDM8"/>
<feature type="region of interest" description="Disordered" evidence="8">
    <location>
        <begin position="1"/>
        <end position="45"/>
    </location>
</feature>
<dbReference type="GO" id="GO:0005829">
    <property type="term" value="C:cytosol"/>
    <property type="evidence" value="ECO:0007669"/>
    <property type="project" value="TreeGrafter"/>
</dbReference>
<dbReference type="InterPro" id="IPR028889">
    <property type="entry name" value="USP"/>
</dbReference>
<reference evidence="10" key="1">
    <citation type="submission" date="2022-08" db="UniProtKB">
        <authorList>
            <consortium name="EnsemblMetazoa"/>
        </authorList>
    </citation>
    <scope>IDENTIFICATION</scope>
    <source>
        <strain evidence="10">05x7-T-G4-1.051#20</strain>
    </source>
</reference>
<evidence type="ECO:0000313" key="10">
    <source>
        <dbReference type="EnsemblMetazoa" id="G18667.5:cds"/>
    </source>
</evidence>
<keyword evidence="7" id="KW-0788">Thiol protease</keyword>
<organism evidence="10 11">
    <name type="scientific">Magallana gigas</name>
    <name type="common">Pacific oyster</name>
    <name type="synonym">Crassostrea gigas</name>
    <dbReference type="NCBI Taxonomy" id="29159"/>
    <lineage>
        <taxon>Eukaryota</taxon>
        <taxon>Metazoa</taxon>
        <taxon>Spiralia</taxon>
        <taxon>Lophotrochozoa</taxon>
        <taxon>Mollusca</taxon>
        <taxon>Bivalvia</taxon>
        <taxon>Autobranchia</taxon>
        <taxon>Pteriomorphia</taxon>
        <taxon>Ostreida</taxon>
        <taxon>Ostreoidea</taxon>
        <taxon>Ostreidae</taxon>
        <taxon>Magallana</taxon>
    </lineage>
</organism>
<dbReference type="GO" id="GO:0004843">
    <property type="term" value="F:cysteine-type deubiquitinase activity"/>
    <property type="evidence" value="ECO:0007669"/>
    <property type="project" value="UniProtKB-EC"/>
</dbReference>
<dbReference type="InterPro" id="IPR050164">
    <property type="entry name" value="Peptidase_C19"/>
</dbReference>
<comment type="similarity">
    <text evidence="2">Belongs to the peptidase C19 family. USP10 subfamily.</text>
</comment>
<dbReference type="Gene3D" id="3.90.70.10">
    <property type="entry name" value="Cysteine proteinases"/>
    <property type="match status" value="1"/>
</dbReference>
<keyword evidence="5" id="KW-0833">Ubl conjugation pathway</keyword>
<dbReference type="PANTHER" id="PTHR24006">
    <property type="entry name" value="UBIQUITIN CARBOXYL-TERMINAL HYDROLASE"/>
    <property type="match status" value="1"/>
</dbReference>
<dbReference type="EC" id="3.4.19.12" evidence="3"/>
<comment type="catalytic activity">
    <reaction evidence="1">
        <text>Thiol-dependent hydrolysis of ester, thioester, amide, peptide and isopeptide bonds formed by the C-terminal Gly of ubiquitin (a 76-residue protein attached to proteins as an intracellular targeting signal).</text>
        <dbReference type="EC" id="3.4.19.12"/>
    </reaction>
</comment>
<evidence type="ECO:0000256" key="2">
    <source>
        <dbReference type="ARBA" id="ARBA00005427"/>
    </source>
</evidence>
<dbReference type="EnsemblMetazoa" id="G18667.5">
    <property type="protein sequence ID" value="G18667.5:cds"/>
    <property type="gene ID" value="G18667"/>
</dbReference>
<evidence type="ECO:0000256" key="7">
    <source>
        <dbReference type="ARBA" id="ARBA00022807"/>
    </source>
</evidence>
<protein>
    <recommendedName>
        <fullName evidence="3">ubiquitinyl hydrolase 1</fullName>
        <ecNumber evidence="3">3.4.19.12</ecNumber>
    </recommendedName>
</protein>
<feature type="domain" description="USP" evidence="9">
    <location>
        <begin position="148"/>
        <end position="446"/>
    </location>
</feature>
<evidence type="ECO:0000256" key="3">
    <source>
        <dbReference type="ARBA" id="ARBA00012759"/>
    </source>
</evidence>
<feature type="compositionally biased region" description="Polar residues" evidence="8">
    <location>
        <begin position="27"/>
        <end position="39"/>
    </location>
</feature>
<keyword evidence="11" id="KW-1185">Reference proteome</keyword>
<dbReference type="GO" id="GO:0005634">
    <property type="term" value="C:nucleus"/>
    <property type="evidence" value="ECO:0007669"/>
    <property type="project" value="TreeGrafter"/>
</dbReference>
<dbReference type="PANTHER" id="PTHR24006:SF687">
    <property type="entry name" value="UBIQUITIN CARBOXYL-TERMINAL HYDROLASE 10"/>
    <property type="match status" value="1"/>
</dbReference>
<evidence type="ECO:0000256" key="1">
    <source>
        <dbReference type="ARBA" id="ARBA00000707"/>
    </source>
</evidence>
<evidence type="ECO:0000256" key="6">
    <source>
        <dbReference type="ARBA" id="ARBA00022801"/>
    </source>
</evidence>
<dbReference type="PROSITE" id="PS00973">
    <property type="entry name" value="USP_2"/>
    <property type="match status" value="1"/>
</dbReference>
<dbReference type="GO" id="GO:0006508">
    <property type="term" value="P:proteolysis"/>
    <property type="evidence" value="ECO:0007669"/>
    <property type="project" value="UniProtKB-KW"/>
</dbReference>
<evidence type="ECO:0000256" key="8">
    <source>
        <dbReference type="SAM" id="MobiDB-lite"/>
    </source>
</evidence>
<dbReference type="PROSITE" id="PS50235">
    <property type="entry name" value="USP_3"/>
    <property type="match status" value="1"/>
</dbReference>